<accession>A0AAQ3L8S9</accession>
<dbReference type="PROSITE" id="PS51352">
    <property type="entry name" value="THIOREDOXIN_2"/>
    <property type="match status" value="1"/>
</dbReference>
<dbReference type="InterPro" id="IPR036249">
    <property type="entry name" value="Thioredoxin-like_sf"/>
</dbReference>
<protein>
    <submittedName>
        <fullName evidence="5">Redoxin domain-containing protein</fullName>
    </submittedName>
</protein>
<evidence type="ECO:0000256" key="3">
    <source>
        <dbReference type="PIRSR" id="PIRSR000239-1"/>
    </source>
</evidence>
<reference evidence="5 6" key="1">
    <citation type="submission" date="2023-10" db="EMBL/GenBank/DDBJ databases">
        <title>Rubellicoccus peritrichatus gen. nov., sp. nov., isolated from an algae of coral reef tank.</title>
        <authorList>
            <person name="Luo J."/>
        </authorList>
    </citation>
    <scope>NUCLEOTIDE SEQUENCE [LARGE SCALE GENOMIC DNA]</scope>
    <source>
        <strain evidence="5 6">CR14</strain>
    </source>
</reference>
<dbReference type="InterPro" id="IPR024706">
    <property type="entry name" value="Peroxiredoxin_AhpC-typ"/>
</dbReference>
<keyword evidence="6" id="KW-1185">Reference proteome</keyword>
<evidence type="ECO:0000259" key="4">
    <source>
        <dbReference type="PROSITE" id="PS51352"/>
    </source>
</evidence>
<gene>
    <name evidence="5" type="ORF">RZN69_01565</name>
</gene>
<dbReference type="GO" id="GO:0016209">
    <property type="term" value="F:antioxidant activity"/>
    <property type="evidence" value="ECO:0007669"/>
    <property type="project" value="InterPro"/>
</dbReference>
<dbReference type="Pfam" id="PF00578">
    <property type="entry name" value="AhpC-TSA"/>
    <property type="match status" value="1"/>
</dbReference>
<feature type="active site" description="Cysteine sulfenic acid (-SOH) intermediate; for peroxidase activity" evidence="3">
    <location>
        <position position="49"/>
    </location>
</feature>
<organism evidence="5 6">
    <name type="scientific">Rubellicoccus peritrichatus</name>
    <dbReference type="NCBI Taxonomy" id="3080537"/>
    <lineage>
        <taxon>Bacteria</taxon>
        <taxon>Pseudomonadati</taxon>
        <taxon>Verrucomicrobiota</taxon>
        <taxon>Opitutia</taxon>
        <taxon>Puniceicoccales</taxon>
        <taxon>Cerasicoccaceae</taxon>
        <taxon>Rubellicoccus</taxon>
    </lineage>
</organism>
<dbReference type="Gene3D" id="3.40.30.10">
    <property type="entry name" value="Glutaredoxin"/>
    <property type="match status" value="1"/>
</dbReference>
<keyword evidence="2" id="KW-0676">Redox-active center</keyword>
<dbReference type="SUPFAM" id="SSF52833">
    <property type="entry name" value="Thioredoxin-like"/>
    <property type="match status" value="1"/>
</dbReference>
<sequence length="157" mass="16959">MALSTGTKAPDFTLKSKNDDGLVDVTLSAKFGDQNTVLLFFPFAFTGVCQEELCTVSGGFGEYDALNAVVYGISIDSPFAQEGFAKANNITIPLLSDFNKDVSAAYDVLYSDLLGFKGVSKRSAFVINKEGEITYAWSSEDPHDMPLFDEIKAALKA</sequence>
<evidence type="ECO:0000256" key="1">
    <source>
        <dbReference type="ARBA" id="ARBA00023002"/>
    </source>
</evidence>
<keyword evidence="1" id="KW-0560">Oxidoreductase</keyword>
<feature type="domain" description="Thioredoxin" evidence="4">
    <location>
        <begin position="3"/>
        <end position="157"/>
    </location>
</feature>
<dbReference type="GO" id="GO:0016491">
    <property type="term" value="F:oxidoreductase activity"/>
    <property type="evidence" value="ECO:0007669"/>
    <property type="project" value="UniProtKB-KW"/>
</dbReference>
<proteinExistence type="predicted"/>
<dbReference type="RefSeq" id="WP_317834243.1">
    <property type="nucleotide sequence ID" value="NZ_CP136920.1"/>
</dbReference>
<dbReference type="InterPro" id="IPR013766">
    <property type="entry name" value="Thioredoxin_domain"/>
</dbReference>
<dbReference type="Proteomes" id="UP001304300">
    <property type="component" value="Chromosome"/>
</dbReference>
<evidence type="ECO:0000256" key="2">
    <source>
        <dbReference type="ARBA" id="ARBA00023284"/>
    </source>
</evidence>
<dbReference type="PANTHER" id="PTHR43110:SF1">
    <property type="entry name" value="THIOL PEROXIDASE"/>
    <property type="match status" value="1"/>
</dbReference>
<dbReference type="PIRSF" id="PIRSF000239">
    <property type="entry name" value="AHPC"/>
    <property type="match status" value="1"/>
</dbReference>
<evidence type="ECO:0000313" key="6">
    <source>
        <dbReference type="Proteomes" id="UP001304300"/>
    </source>
</evidence>
<dbReference type="InterPro" id="IPR050455">
    <property type="entry name" value="Tpx_Peroxidase_subfamily"/>
</dbReference>
<dbReference type="AlphaFoldDB" id="A0AAQ3L8S9"/>
<dbReference type="EMBL" id="CP136920">
    <property type="protein sequence ID" value="WOO41759.1"/>
    <property type="molecule type" value="Genomic_DNA"/>
</dbReference>
<name>A0AAQ3L8S9_9BACT</name>
<dbReference type="KEGG" id="puo:RZN69_01565"/>
<evidence type="ECO:0000313" key="5">
    <source>
        <dbReference type="EMBL" id="WOO41759.1"/>
    </source>
</evidence>
<dbReference type="PANTHER" id="PTHR43110">
    <property type="entry name" value="THIOL PEROXIDASE"/>
    <property type="match status" value="1"/>
</dbReference>
<dbReference type="InterPro" id="IPR000866">
    <property type="entry name" value="AhpC/TSA"/>
</dbReference>